<protein>
    <submittedName>
        <fullName evidence="1">Uncharacterized protein</fullName>
    </submittedName>
</protein>
<reference evidence="1" key="1">
    <citation type="submission" date="2018-10" db="EMBL/GenBank/DDBJ databases">
        <title>Effector identification in a new, highly contiguous assembly of the strawberry crown rot pathogen Phytophthora cactorum.</title>
        <authorList>
            <person name="Armitage A.D."/>
            <person name="Nellist C.F."/>
            <person name="Bates H."/>
            <person name="Vickerstaff R.J."/>
            <person name="Harrison R.J."/>
        </authorList>
    </citation>
    <scope>NUCLEOTIDE SEQUENCE</scope>
    <source>
        <strain evidence="1">4040</strain>
    </source>
</reference>
<accession>A0A8T1L4W9</accession>
<organism evidence="1 2">
    <name type="scientific">Phytophthora cactorum</name>
    <dbReference type="NCBI Taxonomy" id="29920"/>
    <lineage>
        <taxon>Eukaryota</taxon>
        <taxon>Sar</taxon>
        <taxon>Stramenopiles</taxon>
        <taxon>Oomycota</taxon>
        <taxon>Peronosporomycetes</taxon>
        <taxon>Peronosporales</taxon>
        <taxon>Peronosporaceae</taxon>
        <taxon>Phytophthora</taxon>
    </lineage>
</organism>
<evidence type="ECO:0000313" key="2">
    <source>
        <dbReference type="Proteomes" id="UP000736787"/>
    </source>
</evidence>
<dbReference type="EMBL" id="RCMK01000111">
    <property type="protein sequence ID" value="KAG2948394.1"/>
    <property type="molecule type" value="Genomic_DNA"/>
</dbReference>
<dbReference type="AlphaFoldDB" id="A0A8T1L4W9"/>
<dbReference type="Proteomes" id="UP000736787">
    <property type="component" value="Unassembled WGS sequence"/>
</dbReference>
<gene>
    <name evidence="1" type="ORF">PC117_g6059</name>
</gene>
<sequence length="60" mass="6866">MAILRRRSRATIDLLEFLSAPTHEIQCVVSSWKDPAPSRSRLTTGSDLRAEWLTPPMTWL</sequence>
<comment type="caution">
    <text evidence="1">The sequence shown here is derived from an EMBL/GenBank/DDBJ whole genome shotgun (WGS) entry which is preliminary data.</text>
</comment>
<proteinExistence type="predicted"/>
<name>A0A8T1L4W9_9STRA</name>
<evidence type="ECO:0000313" key="1">
    <source>
        <dbReference type="EMBL" id="KAG2948394.1"/>
    </source>
</evidence>